<keyword evidence="2" id="KW-0540">Nuclease</keyword>
<comment type="caution">
    <text evidence="4">The sequence shown here is derived from an EMBL/GenBank/DDBJ whole genome shotgun (WGS) entry which is preliminary data.</text>
</comment>
<organism evidence="4 6">
    <name type="scientific">Duganella violaceipulchra</name>
    <dbReference type="NCBI Taxonomy" id="2849652"/>
    <lineage>
        <taxon>Bacteria</taxon>
        <taxon>Pseudomonadati</taxon>
        <taxon>Pseudomonadota</taxon>
        <taxon>Betaproteobacteria</taxon>
        <taxon>Burkholderiales</taxon>
        <taxon>Oxalobacteraceae</taxon>
        <taxon>Telluria group</taxon>
        <taxon>Duganella</taxon>
    </lineage>
</organism>
<protein>
    <submittedName>
        <fullName evidence="4">DUF86 domain-containing protein</fullName>
    </submittedName>
    <submittedName>
        <fullName evidence="5">Uncharacterized protein with HEPN domain</fullName>
    </submittedName>
</protein>
<keyword evidence="7" id="KW-1185">Reference proteome</keyword>
<dbReference type="InterPro" id="IPR008201">
    <property type="entry name" value="HepT-like"/>
</dbReference>
<name>A0AA41H7C7_9BURK</name>
<dbReference type="GO" id="GO:0004540">
    <property type="term" value="F:RNA nuclease activity"/>
    <property type="evidence" value="ECO:0007669"/>
    <property type="project" value="InterPro"/>
</dbReference>
<dbReference type="Proteomes" id="UP001155901">
    <property type="component" value="Unassembled WGS sequence"/>
</dbReference>
<evidence type="ECO:0000313" key="7">
    <source>
        <dbReference type="Proteomes" id="UP001162889"/>
    </source>
</evidence>
<evidence type="ECO:0000256" key="2">
    <source>
        <dbReference type="ARBA" id="ARBA00022722"/>
    </source>
</evidence>
<reference evidence="5" key="2">
    <citation type="submission" date="2022-03" db="EMBL/GenBank/DDBJ databases">
        <title>Genome Encyclopedia of Bacteria and Archaea VI: Functional Genomics of Type Strains.</title>
        <authorList>
            <person name="Whitman W."/>
        </authorList>
    </citation>
    <scope>NUCLEOTIDE SEQUENCE</scope>
    <source>
        <strain evidence="5">HSC-15S17</strain>
    </source>
</reference>
<dbReference type="Proteomes" id="UP001162889">
    <property type="component" value="Unassembled WGS sequence"/>
</dbReference>
<evidence type="ECO:0000256" key="3">
    <source>
        <dbReference type="ARBA" id="ARBA00022801"/>
    </source>
</evidence>
<dbReference type="EMBL" id="JAHTGR010000001">
    <property type="protein sequence ID" value="MBV6319517.1"/>
    <property type="molecule type" value="Genomic_DNA"/>
</dbReference>
<evidence type="ECO:0000256" key="1">
    <source>
        <dbReference type="ARBA" id="ARBA00022649"/>
    </source>
</evidence>
<dbReference type="EMBL" id="JALJZU010000001">
    <property type="protein sequence ID" value="MCP2006671.1"/>
    <property type="molecule type" value="Genomic_DNA"/>
</dbReference>
<dbReference type="AlphaFoldDB" id="A0AA41H7C7"/>
<sequence>MRAIRASLAPSRKVVIRRKAIWIFWLEILGEASYNVHKYYPECAGKHPELALSSVCQMRNAVAHGYFKVDYEIV</sequence>
<accession>A0AA41H7C7</accession>
<proteinExistence type="predicted"/>
<dbReference type="GO" id="GO:0016787">
    <property type="term" value="F:hydrolase activity"/>
    <property type="evidence" value="ECO:0007669"/>
    <property type="project" value="UniProtKB-KW"/>
</dbReference>
<keyword evidence="3" id="KW-0378">Hydrolase</keyword>
<evidence type="ECO:0000313" key="4">
    <source>
        <dbReference type="EMBL" id="MBV6319517.1"/>
    </source>
</evidence>
<gene>
    <name evidence="4" type="ORF">KVP70_01100</name>
    <name evidence="5" type="ORF">L1274_000359</name>
</gene>
<evidence type="ECO:0000313" key="6">
    <source>
        <dbReference type="Proteomes" id="UP001155901"/>
    </source>
</evidence>
<dbReference type="RefSeq" id="WP_217940180.1">
    <property type="nucleotide sequence ID" value="NZ_JAHTGR010000001.1"/>
</dbReference>
<evidence type="ECO:0000313" key="5">
    <source>
        <dbReference type="EMBL" id="MCP2006671.1"/>
    </source>
</evidence>
<reference evidence="4" key="1">
    <citation type="submission" date="2021-07" db="EMBL/GenBank/DDBJ databases">
        <title>Characterization of violacein-producing bacteria and related species.</title>
        <authorList>
            <person name="Wilson H.S."/>
            <person name="De Leon M.E."/>
        </authorList>
    </citation>
    <scope>NUCLEOTIDE SEQUENCE</scope>
    <source>
        <strain evidence="4">HSC-15S17</strain>
    </source>
</reference>
<dbReference type="GO" id="GO:0110001">
    <property type="term" value="C:toxin-antitoxin complex"/>
    <property type="evidence" value="ECO:0007669"/>
    <property type="project" value="InterPro"/>
</dbReference>
<keyword evidence="1" id="KW-1277">Toxin-antitoxin system</keyword>
<dbReference type="Pfam" id="PF01934">
    <property type="entry name" value="HepT-like"/>
    <property type="match status" value="1"/>
</dbReference>